<feature type="compositionally biased region" description="Basic and acidic residues" evidence="1">
    <location>
        <begin position="15"/>
        <end position="38"/>
    </location>
</feature>
<evidence type="ECO:0000313" key="3">
    <source>
        <dbReference type="Proteomes" id="UP000821866"/>
    </source>
</evidence>
<protein>
    <submittedName>
        <fullName evidence="2">Uncharacterized protein</fullName>
    </submittedName>
</protein>
<proteinExistence type="predicted"/>
<gene>
    <name evidence="2" type="ORF">HPB51_016120</name>
</gene>
<feature type="region of interest" description="Disordered" evidence="1">
    <location>
        <begin position="1"/>
        <end position="38"/>
    </location>
</feature>
<reference evidence="2" key="2">
    <citation type="submission" date="2021-09" db="EMBL/GenBank/DDBJ databases">
        <authorList>
            <person name="Jia N."/>
            <person name="Wang J."/>
            <person name="Shi W."/>
            <person name="Du L."/>
            <person name="Sun Y."/>
            <person name="Zhan W."/>
            <person name="Jiang J."/>
            <person name="Wang Q."/>
            <person name="Zhang B."/>
            <person name="Ji P."/>
            <person name="Sakyi L.B."/>
            <person name="Cui X."/>
            <person name="Yuan T."/>
            <person name="Jiang B."/>
            <person name="Yang W."/>
            <person name="Lam T.T.-Y."/>
            <person name="Chang Q."/>
            <person name="Ding S."/>
            <person name="Wang X."/>
            <person name="Zhu J."/>
            <person name="Ruan X."/>
            <person name="Zhao L."/>
            <person name="Wei J."/>
            <person name="Que T."/>
            <person name="Du C."/>
            <person name="Cheng J."/>
            <person name="Dai P."/>
            <person name="Han X."/>
            <person name="Huang E."/>
            <person name="Gao Y."/>
            <person name="Liu J."/>
            <person name="Shao H."/>
            <person name="Ye R."/>
            <person name="Li L."/>
            <person name="Wei W."/>
            <person name="Wang X."/>
            <person name="Wang C."/>
            <person name="Huo Q."/>
            <person name="Li W."/>
            <person name="Guo W."/>
            <person name="Chen H."/>
            <person name="Chen S."/>
            <person name="Zhou L."/>
            <person name="Zhou L."/>
            <person name="Ni X."/>
            <person name="Tian J."/>
            <person name="Zhou Y."/>
            <person name="Sheng Y."/>
            <person name="Liu T."/>
            <person name="Pan Y."/>
            <person name="Xia L."/>
            <person name="Li J."/>
            <person name="Zhao F."/>
            <person name="Cao W."/>
        </authorList>
    </citation>
    <scope>NUCLEOTIDE SEQUENCE</scope>
    <source>
        <strain evidence="2">Rmic-2018</strain>
        <tissue evidence="2">Larvae</tissue>
    </source>
</reference>
<name>A0A9J6DVS5_RHIMP</name>
<comment type="caution">
    <text evidence="2">The sequence shown here is derived from an EMBL/GenBank/DDBJ whole genome shotgun (WGS) entry which is preliminary data.</text>
</comment>
<dbReference type="AlphaFoldDB" id="A0A9J6DVS5"/>
<dbReference type="EMBL" id="JABSTU010000007">
    <property type="protein sequence ID" value="KAH8026110.1"/>
    <property type="molecule type" value="Genomic_DNA"/>
</dbReference>
<reference evidence="2" key="1">
    <citation type="journal article" date="2020" name="Cell">
        <title>Large-Scale Comparative Analyses of Tick Genomes Elucidate Their Genetic Diversity and Vector Capacities.</title>
        <authorList>
            <consortium name="Tick Genome and Microbiome Consortium (TIGMIC)"/>
            <person name="Jia N."/>
            <person name="Wang J."/>
            <person name="Shi W."/>
            <person name="Du L."/>
            <person name="Sun Y."/>
            <person name="Zhan W."/>
            <person name="Jiang J.F."/>
            <person name="Wang Q."/>
            <person name="Zhang B."/>
            <person name="Ji P."/>
            <person name="Bell-Sakyi L."/>
            <person name="Cui X.M."/>
            <person name="Yuan T.T."/>
            <person name="Jiang B.G."/>
            <person name="Yang W.F."/>
            <person name="Lam T.T."/>
            <person name="Chang Q.C."/>
            <person name="Ding S.J."/>
            <person name="Wang X.J."/>
            <person name="Zhu J.G."/>
            <person name="Ruan X.D."/>
            <person name="Zhao L."/>
            <person name="Wei J.T."/>
            <person name="Ye R.Z."/>
            <person name="Que T.C."/>
            <person name="Du C.H."/>
            <person name="Zhou Y.H."/>
            <person name="Cheng J.X."/>
            <person name="Dai P.F."/>
            <person name="Guo W.B."/>
            <person name="Han X.H."/>
            <person name="Huang E.J."/>
            <person name="Li L.F."/>
            <person name="Wei W."/>
            <person name="Gao Y.C."/>
            <person name="Liu J.Z."/>
            <person name="Shao H.Z."/>
            <person name="Wang X."/>
            <person name="Wang C.C."/>
            <person name="Yang T.C."/>
            <person name="Huo Q.B."/>
            <person name="Li W."/>
            <person name="Chen H.Y."/>
            <person name="Chen S.E."/>
            <person name="Zhou L.G."/>
            <person name="Ni X.B."/>
            <person name="Tian J.H."/>
            <person name="Sheng Y."/>
            <person name="Liu T."/>
            <person name="Pan Y.S."/>
            <person name="Xia L.Y."/>
            <person name="Li J."/>
            <person name="Zhao F."/>
            <person name="Cao W.C."/>
        </authorList>
    </citation>
    <scope>NUCLEOTIDE SEQUENCE</scope>
    <source>
        <strain evidence="2">Rmic-2018</strain>
    </source>
</reference>
<keyword evidence="3" id="KW-1185">Reference proteome</keyword>
<dbReference type="Proteomes" id="UP000821866">
    <property type="component" value="Unassembled WGS sequence"/>
</dbReference>
<evidence type="ECO:0000313" key="2">
    <source>
        <dbReference type="EMBL" id="KAH8026110.1"/>
    </source>
</evidence>
<accession>A0A9J6DVS5</accession>
<sequence length="110" mass="12593">MQQKTTIQGAGGKITEARKKNDMDKMRQLSQRDPKQENAELRTTINNLKKEIAEICKLLLSNNEPPQRPMPSTSKTEKIIMKSQEIALEEPVLSKRAFEAKRKQKRQACA</sequence>
<evidence type="ECO:0000256" key="1">
    <source>
        <dbReference type="SAM" id="MobiDB-lite"/>
    </source>
</evidence>
<organism evidence="2 3">
    <name type="scientific">Rhipicephalus microplus</name>
    <name type="common">Cattle tick</name>
    <name type="synonym">Boophilus microplus</name>
    <dbReference type="NCBI Taxonomy" id="6941"/>
    <lineage>
        <taxon>Eukaryota</taxon>
        <taxon>Metazoa</taxon>
        <taxon>Ecdysozoa</taxon>
        <taxon>Arthropoda</taxon>
        <taxon>Chelicerata</taxon>
        <taxon>Arachnida</taxon>
        <taxon>Acari</taxon>
        <taxon>Parasitiformes</taxon>
        <taxon>Ixodida</taxon>
        <taxon>Ixodoidea</taxon>
        <taxon>Ixodidae</taxon>
        <taxon>Rhipicephalinae</taxon>
        <taxon>Rhipicephalus</taxon>
        <taxon>Boophilus</taxon>
    </lineage>
</organism>